<gene>
    <name evidence="2" type="ORF">IQ16_05810</name>
</gene>
<dbReference type="AlphaFoldDB" id="A0A562R6R9"/>
<evidence type="ECO:0000313" key="3">
    <source>
        <dbReference type="Proteomes" id="UP000316291"/>
    </source>
</evidence>
<organism evidence="2 3">
    <name type="scientific">Bradyrhizobium huanghuaihaiense</name>
    <dbReference type="NCBI Taxonomy" id="990078"/>
    <lineage>
        <taxon>Bacteria</taxon>
        <taxon>Pseudomonadati</taxon>
        <taxon>Pseudomonadota</taxon>
        <taxon>Alphaproteobacteria</taxon>
        <taxon>Hyphomicrobiales</taxon>
        <taxon>Nitrobacteraceae</taxon>
        <taxon>Bradyrhizobium</taxon>
    </lineage>
</organism>
<dbReference type="Proteomes" id="UP000316291">
    <property type="component" value="Unassembled WGS sequence"/>
</dbReference>
<keyword evidence="3" id="KW-1185">Reference proteome</keyword>
<sequence>MPGVDAAEAAAVELAELVAIDRVVEKVGEVVEEAQIGAHDIGADIGLSVVARLRPAAGQAEPARGAAVGRIEGAEAIDQALVDRALRNLIGGIPAIGIGHCRQRQAVGRGALAVAQYAVQLADVVRRLPRSIIFGGFERRQQRAGADGVRRCRQGAAIAEAAEGQLRDVVRQLVDIVDRHGAGGRKVALVGEIRPLAHIDGPDQLGDQEIDVGIALPMSVRRHVDGHAVDADREISAVIEIEAAQEILIGFALAGVLGDDQARHDFKGLAGSREGNRIDLLAADANRAGGRRLQSGRAGGRRTGRTAALGRAVRASGTLMIARAPILRRLLAGGPFRRLFLRRDGDRRQLGGRAELVGCCRKRTQGGGCGGRKHPQQGPTHRHVSAPQPVQQRHALAGEYDDAATMSY</sequence>
<feature type="compositionally biased region" description="Basic residues" evidence="1">
    <location>
        <begin position="371"/>
        <end position="384"/>
    </location>
</feature>
<protein>
    <submittedName>
        <fullName evidence="2">Uncharacterized protein</fullName>
    </submittedName>
</protein>
<reference evidence="2 3" key="1">
    <citation type="journal article" date="2015" name="Stand. Genomic Sci.">
        <title>Genomic Encyclopedia of Bacterial and Archaeal Type Strains, Phase III: the genomes of soil and plant-associated and newly described type strains.</title>
        <authorList>
            <person name="Whitman W.B."/>
            <person name="Woyke T."/>
            <person name="Klenk H.P."/>
            <person name="Zhou Y."/>
            <person name="Lilburn T.G."/>
            <person name="Beck B.J."/>
            <person name="De Vos P."/>
            <person name="Vandamme P."/>
            <person name="Eisen J.A."/>
            <person name="Garrity G."/>
            <person name="Hugenholtz P."/>
            <person name="Kyrpides N.C."/>
        </authorList>
    </citation>
    <scope>NUCLEOTIDE SEQUENCE [LARGE SCALE GENOMIC DNA]</scope>
    <source>
        <strain evidence="2 3">CGMCC 1.10948</strain>
    </source>
</reference>
<evidence type="ECO:0000313" key="2">
    <source>
        <dbReference type="EMBL" id="TWI64751.1"/>
    </source>
</evidence>
<proteinExistence type="predicted"/>
<feature type="region of interest" description="Disordered" evidence="1">
    <location>
        <begin position="365"/>
        <end position="392"/>
    </location>
</feature>
<accession>A0A562R6R9</accession>
<evidence type="ECO:0000256" key="1">
    <source>
        <dbReference type="SAM" id="MobiDB-lite"/>
    </source>
</evidence>
<comment type="caution">
    <text evidence="2">The sequence shown here is derived from an EMBL/GenBank/DDBJ whole genome shotgun (WGS) entry which is preliminary data.</text>
</comment>
<name>A0A562R6R9_9BRAD</name>
<dbReference type="EMBL" id="VLLA01000017">
    <property type="protein sequence ID" value="TWI64751.1"/>
    <property type="molecule type" value="Genomic_DNA"/>
</dbReference>